<dbReference type="PANTHER" id="PTHR43682:SF1">
    <property type="entry name" value="LACTATE UTILIZATION PROTEIN C"/>
    <property type="match status" value="1"/>
</dbReference>
<dbReference type="AlphaFoldDB" id="A0A7L4UQV3"/>
<sequence>MNSREKILKKIKSFPIEKTPMPKFDVKAIASEDRIEAFKQSVKVVGGQAVMLKDYGTIDNLVTVLFPDVKRIATNLEGINCATENPDNFSMASMLNGVDVGIVEGHFGVVENGAVWVTQAMKHKALYFISEALIVILDADQLVETMHEAYKREEVYGDYEYGCFISGPSKTADIEQALVIGAHGAKAVTIVLT</sequence>
<dbReference type="Proteomes" id="UP000251835">
    <property type="component" value="Unassembled WGS sequence"/>
</dbReference>
<organism evidence="2 3">
    <name type="scientific">Balneicella halophila</name>
    <dbReference type="NCBI Taxonomy" id="1537566"/>
    <lineage>
        <taxon>Bacteria</taxon>
        <taxon>Pseudomonadati</taxon>
        <taxon>Bacteroidota</taxon>
        <taxon>Bacteroidia</taxon>
        <taxon>Bacteroidales</taxon>
        <taxon>Balneicellaceae</taxon>
        <taxon>Balneicella</taxon>
    </lineage>
</organism>
<evidence type="ECO:0000259" key="1">
    <source>
        <dbReference type="Pfam" id="PF02589"/>
    </source>
</evidence>
<accession>A0A7L4UQV3</accession>
<feature type="domain" description="LUD" evidence="1">
    <location>
        <begin position="95"/>
        <end position="192"/>
    </location>
</feature>
<reference evidence="2 3" key="1">
    <citation type="submission" date="2018-05" db="EMBL/GenBank/DDBJ databases">
        <title>Genomic Encyclopedia of Type Strains, Phase IV (KMG-IV): sequencing the most valuable type-strain genomes for metagenomic binning, comparative biology and taxonomic classification.</title>
        <authorList>
            <person name="Goeker M."/>
        </authorList>
    </citation>
    <scope>NUCLEOTIDE SEQUENCE [LARGE SCALE GENOMIC DNA]</scope>
    <source>
        <strain evidence="2 3">DSM 28579</strain>
    </source>
</reference>
<dbReference type="InterPro" id="IPR037171">
    <property type="entry name" value="NagB/RpiA_transferase-like"/>
</dbReference>
<dbReference type="Pfam" id="PF02589">
    <property type="entry name" value="LUD_dom"/>
    <property type="match status" value="1"/>
</dbReference>
<dbReference type="Gene3D" id="3.40.50.10420">
    <property type="entry name" value="NagB/RpiA/CoA transferase-like"/>
    <property type="match status" value="1"/>
</dbReference>
<name>A0A7L4UQV3_BALHA</name>
<comment type="caution">
    <text evidence="2">The sequence shown here is derived from an EMBL/GenBank/DDBJ whole genome shotgun (WGS) entry which is preliminary data.</text>
</comment>
<keyword evidence="3" id="KW-1185">Reference proteome</keyword>
<protein>
    <submittedName>
        <fullName evidence="2">L-lactate dehydrogenase complex protein LldG</fullName>
    </submittedName>
</protein>
<evidence type="ECO:0000313" key="3">
    <source>
        <dbReference type="Proteomes" id="UP000251835"/>
    </source>
</evidence>
<dbReference type="EMBL" id="QENZ01000003">
    <property type="protein sequence ID" value="PVX52155.1"/>
    <property type="molecule type" value="Genomic_DNA"/>
</dbReference>
<gene>
    <name evidence="2" type="ORF">C7377_0455</name>
</gene>
<dbReference type="RefSeq" id="WP_116495705.1">
    <property type="nucleotide sequence ID" value="NZ_QENZ01000003.1"/>
</dbReference>
<dbReference type="InterPro" id="IPR024185">
    <property type="entry name" value="FTHF_cligase-like_sf"/>
</dbReference>
<dbReference type="OrthoDB" id="9794157at2"/>
<dbReference type="InterPro" id="IPR003741">
    <property type="entry name" value="LUD_dom"/>
</dbReference>
<dbReference type="PANTHER" id="PTHR43682">
    <property type="entry name" value="LACTATE UTILIZATION PROTEIN C"/>
    <property type="match status" value="1"/>
</dbReference>
<evidence type="ECO:0000313" key="2">
    <source>
        <dbReference type="EMBL" id="PVX52155.1"/>
    </source>
</evidence>
<proteinExistence type="predicted"/>
<dbReference type="SUPFAM" id="SSF100950">
    <property type="entry name" value="NagB/RpiA/CoA transferase-like"/>
    <property type="match status" value="1"/>
</dbReference>